<dbReference type="Gene3D" id="1.10.287.130">
    <property type="match status" value="1"/>
</dbReference>
<organism evidence="3 4">
    <name type="scientific">Alkalimonas cellulosilytica</name>
    <dbReference type="NCBI Taxonomy" id="3058395"/>
    <lineage>
        <taxon>Bacteria</taxon>
        <taxon>Pseudomonadati</taxon>
        <taxon>Pseudomonadota</taxon>
        <taxon>Gammaproteobacteria</taxon>
        <taxon>Alkalimonas</taxon>
    </lineage>
</organism>
<protein>
    <submittedName>
        <fullName evidence="3">HAMP domain-containing sensor histidine kinase</fullName>
    </submittedName>
</protein>
<accession>A0ABU7J430</accession>
<dbReference type="InterPro" id="IPR005467">
    <property type="entry name" value="His_kinase_dom"/>
</dbReference>
<dbReference type="SUPFAM" id="SSF55874">
    <property type="entry name" value="ATPase domain of HSP90 chaperone/DNA topoisomerase II/histidine kinase"/>
    <property type="match status" value="1"/>
</dbReference>
<keyword evidence="3" id="KW-0808">Transferase</keyword>
<proteinExistence type="predicted"/>
<feature type="domain" description="Histidine kinase" evidence="2">
    <location>
        <begin position="43"/>
        <end position="257"/>
    </location>
</feature>
<dbReference type="EMBL" id="JAUHLI010000006">
    <property type="protein sequence ID" value="MEE2001254.1"/>
    <property type="molecule type" value="Genomic_DNA"/>
</dbReference>
<dbReference type="GO" id="GO:0016301">
    <property type="term" value="F:kinase activity"/>
    <property type="evidence" value="ECO:0007669"/>
    <property type="project" value="UniProtKB-KW"/>
</dbReference>
<evidence type="ECO:0000259" key="2">
    <source>
        <dbReference type="PROSITE" id="PS50109"/>
    </source>
</evidence>
<keyword evidence="3" id="KW-0418">Kinase</keyword>
<gene>
    <name evidence="3" type="ORF">QWY20_07300</name>
</gene>
<dbReference type="InterPro" id="IPR036890">
    <property type="entry name" value="HATPase_C_sf"/>
</dbReference>
<evidence type="ECO:0000313" key="3">
    <source>
        <dbReference type="EMBL" id="MEE2001254.1"/>
    </source>
</evidence>
<dbReference type="InterPro" id="IPR003594">
    <property type="entry name" value="HATPase_dom"/>
</dbReference>
<dbReference type="Pfam" id="PF02518">
    <property type="entry name" value="HATPase_c"/>
    <property type="match status" value="1"/>
</dbReference>
<keyword evidence="1" id="KW-0597">Phosphoprotein</keyword>
<comment type="caution">
    <text evidence="3">The sequence shown here is derived from an EMBL/GenBank/DDBJ whole genome shotgun (WGS) entry which is preliminary data.</text>
</comment>
<dbReference type="PANTHER" id="PTHR43547:SF2">
    <property type="entry name" value="HYBRID SIGNAL TRANSDUCTION HISTIDINE KINASE C"/>
    <property type="match status" value="1"/>
</dbReference>
<dbReference type="RefSeq" id="WP_330128358.1">
    <property type="nucleotide sequence ID" value="NZ_JAUHLI010000006.1"/>
</dbReference>
<keyword evidence="4" id="KW-1185">Reference proteome</keyword>
<dbReference type="Proteomes" id="UP001336314">
    <property type="component" value="Unassembled WGS sequence"/>
</dbReference>
<dbReference type="PANTHER" id="PTHR43547">
    <property type="entry name" value="TWO-COMPONENT HISTIDINE KINASE"/>
    <property type="match status" value="1"/>
</dbReference>
<dbReference type="PROSITE" id="PS50109">
    <property type="entry name" value="HIS_KIN"/>
    <property type="match status" value="1"/>
</dbReference>
<dbReference type="SMART" id="SM00387">
    <property type="entry name" value="HATPase_c"/>
    <property type="match status" value="1"/>
</dbReference>
<sequence length="257" mass="29141">MERVGIDCTKNHFSSSLSANLCWKEPAMSKSPLPIDFASVLASSVHDMKNSLCMLLQSIELMHTELAEKAPDSQQELAKIHYEANRLNTNLLQLLSLYRLERAQLPLQVDDYYLCDLLEEIQLKNELYIAQKQIELQIDCDDELHWFLDRDLITNLLNDIVVNAIRYTQERLYICAYLSEHMLVIEVHDDGTGFPENMLTDSKQLMNKVELSRGHTGLGLFFAHLIASAHQHQGQLGQIALTNGGKFGGGVFTLQLP</sequence>
<evidence type="ECO:0000256" key="1">
    <source>
        <dbReference type="ARBA" id="ARBA00022553"/>
    </source>
</evidence>
<evidence type="ECO:0000313" key="4">
    <source>
        <dbReference type="Proteomes" id="UP001336314"/>
    </source>
</evidence>
<name>A0ABU7J430_9GAMM</name>
<dbReference type="Gene3D" id="3.30.565.10">
    <property type="entry name" value="Histidine kinase-like ATPase, C-terminal domain"/>
    <property type="match status" value="1"/>
</dbReference>
<reference evidence="3 4" key="1">
    <citation type="submission" date="2023-07" db="EMBL/GenBank/DDBJ databases">
        <title>Alkalimonas sp., MEB108 novel, alkaliphilic bacterium isolated from Lonar Lake, India.</title>
        <authorList>
            <person name="Joshi A."/>
            <person name="Thite S."/>
        </authorList>
    </citation>
    <scope>NUCLEOTIDE SEQUENCE [LARGE SCALE GENOMIC DNA]</scope>
    <source>
        <strain evidence="3 4">MEB108</strain>
    </source>
</reference>